<sequence length="99" mass="11294">MILGKSPPYFWSRLLLSVIAIFALPNTQSLENNRAENYSSEVSIQQVLERAKVVCHVQRPSLQPFPTAYFEKKQPDFQPHFVVAVFNRQAPIRAGPLLI</sequence>
<evidence type="ECO:0008006" key="3">
    <source>
        <dbReference type="Google" id="ProtNLM"/>
    </source>
</evidence>
<dbReference type="NCBIfam" id="NF038363">
    <property type="entry name" value="SecM_small"/>
    <property type="match status" value="1"/>
</dbReference>
<evidence type="ECO:0000313" key="1">
    <source>
        <dbReference type="EMBL" id="OOF35828.1"/>
    </source>
</evidence>
<dbReference type="Pfam" id="PF10818">
    <property type="entry name" value="SecM_small"/>
    <property type="match status" value="1"/>
</dbReference>
<protein>
    <recommendedName>
        <fullName evidence="3">DUF2547 domain-containing protein</fullName>
    </recommendedName>
</protein>
<dbReference type="InterPro" id="IPR020508">
    <property type="entry name" value="SecM_small"/>
</dbReference>
<dbReference type="RefSeq" id="WP_077427905.1">
    <property type="nucleotide sequence ID" value="NZ_MLHH01000023.1"/>
</dbReference>
<dbReference type="AlphaFoldDB" id="A0A1V3I8A9"/>
<comment type="caution">
    <text evidence="1">The sequence shown here is derived from an EMBL/GenBank/DDBJ whole genome shotgun (WGS) entry which is preliminary data.</text>
</comment>
<dbReference type="OrthoDB" id="5679130at2"/>
<proteinExistence type="predicted"/>
<dbReference type="Proteomes" id="UP000189437">
    <property type="component" value="Unassembled WGS sequence"/>
</dbReference>
<reference evidence="1 2" key="1">
    <citation type="submission" date="2016-10" db="EMBL/GenBank/DDBJ databases">
        <title>Rodentibacter gen. nov. and new species.</title>
        <authorList>
            <person name="Christensen H."/>
        </authorList>
    </citation>
    <scope>NUCLEOTIDE SEQUENCE [LARGE SCALE GENOMIC DNA]</scope>
    <source>
        <strain evidence="1 2">Ac69</strain>
    </source>
</reference>
<accession>A0A1V3I8A9</accession>
<gene>
    <name evidence="1" type="ORF">BKK48_08695</name>
</gene>
<keyword evidence="2" id="KW-1185">Reference proteome</keyword>
<evidence type="ECO:0000313" key="2">
    <source>
        <dbReference type="Proteomes" id="UP000189437"/>
    </source>
</evidence>
<dbReference type="STRING" id="1908258.BKK48_08695"/>
<dbReference type="EMBL" id="MLHH01000023">
    <property type="protein sequence ID" value="OOF35828.1"/>
    <property type="molecule type" value="Genomic_DNA"/>
</dbReference>
<organism evidence="1 2">
    <name type="scientific">Rodentibacter heidelbergensis</name>
    <dbReference type="NCBI Taxonomy" id="1908258"/>
    <lineage>
        <taxon>Bacteria</taxon>
        <taxon>Pseudomonadati</taxon>
        <taxon>Pseudomonadota</taxon>
        <taxon>Gammaproteobacteria</taxon>
        <taxon>Pasteurellales</taxon>
        <taxon>Pasteurellaceae</taxon>
        <taxon>Rodentibacter</taxon>
    </lineage>
</organism>
<name>A0A1V3I8A9_9PAST</name>